<accession>A0A072VEJ8</accession>
<dbReference type="EMBL" id="CM001217">
    <property type="protein sequence ID" value="KEH40031.1"/>
    <property type="molecule type" value="Genomic_DNA"/>
</dbReference>
<evidence type="ECO:0000313" key="3">
    <source>
        <dbReference type="Proteomes" id="UP000002051"/>
    </source>
</evidence>
<proteinExistence type="predicted"/>
<dbReference type="Proteomes" id="UP000002051">
    <property type="component" value="Unassembled WGS sequence"/>
</dbReference>
<reference evidence="2" key="3">
    <citation type="submission" date="2015-04" db="UniProtKB">
        <authorList>
            <consortium name="EnsemblPlants"/>
        </authorList>
    </citation>
    <scope>IDENTIFICATION</scope>
    <source>
        <strain evidence="2">cv. Jemalong A17</strain>
    </source>
</reference>
<dbReference type="HOGENOM" id="CLU_2625633_0_0_1"/>
<sequence length="78" mass="8466">MGDDLELTPVVLTTYLSVWMGRRSAGLVALLLANLISKEEDLKFSLSDPGQTLDSHVESGMGLSARMDEPMNHNGFVS</sequence>
<reference evidence="1 3" key="1">
    <citation type="journal article" date="2011" name="Nature">
        <title>The Medicago genome provides insight into the evolution of rhizobial symbioses.</title>
        <authorList>
            <person name="Young N.D."/>
            <person name="Debelle F."/>
            <person name="Oldroyd G.E."/>
            <person name="Geurts R."/>
            <person name="Cannon S.B."/>
            <person name="Udvardi M.K."/>
            <person name="Benedito V.A."/>
            <person name="Mayer K.F."/>
            <person name="Gouzy J."/>
            <person name="Schoof H."/>
            <person name="Van de Peer Y."/>
            <person name="Proost S."/>
            <person name="Cook D.R."/>
            <person name="Meyers B.C."/>
            <person name="Spannagl M."/>
            <person name="Cheung F."/>
            <person name="De Mita S."/>
            <person name="Krishnakumar V."/>
            <person name="Gundlach H."/>
            <person name="Zhou S."/>
            <person name="Mudge J."/>
            <person name="Bharti A.K."/>
            <person name="Murray J.D."/>
            <person name="Naoumkina M.A."/>
            <person name="Rosen B."/>
            <person name="Silverstein K.A."/>
            <person name="Tang H."/>
            <person name="Rombauts S."/>
            <person name="Zhao P.X."/>
            <person name="Zhou P."/>
            <person name="Barbe V."/>
            <person name="Bardou P."/>
            <person name="Bechner M."/>
            <person name="Bellec A."/>
            <person name="Berger A."/>
            <person name="Berges H."/>
            <person name="Bidwell S."/>
            <person name="Bisseling T."/>
            <person name="Choisne N."/>
            <person name="Couloux A."/>
            <person name="Denny R."/>
            <person name="Deshpande S."/>
            <person name="Dai X."/>
            <person name="Doyle J.J."/>
            <person name="Dudez A.M."/>
            <person name="Farmer A.D."/>
            <person name="Fouteau S."/>
            <person name="Franken C."/>
            <person name="Gibelin C."/>
            <person name="Gish J."/>
            <person name="Goldstein S."/>
            <person name="Gonzalez A.J."/>
            <person name="Green P.J."/>
            <person name="Hallab A."/>
            <person name="Hartog M."/>
            <person name="Hua A."/>
            <person name="Humphray S.J."/>
            <person name="Jeong D.H."/>
            <person name="Jing Y."/>
            <person name="Jocker A."/>
            <person name="Kenton S.M."/>
            <person name="Kim D.J."/>
            <person name="Klee K."/>
            <person name="Lai H."/>
            <person name="Lang C."/>
            <person name="Lin S."/>
            <person name="Macmil S.L."/>
            <person name="Magdelenat G."/>
            <person name="Matthews L."/>
            <person name="McCorrison J."/>
            <person name="Monaghan E.L."/>
            <person name="Mun J.H."/>
            <person name="Najar F.Z."/>
            <person name="Nicholson C."/>
            <person name="Noirot C."/>
            <person name="O'Bleness M."/>
            <person name="Paule C.R."/>
            <person name="Poulain J."/>
            <person name="Prion F."/>
            <person name="Qin B."/>
            <person name="Qu C."/>
            <person name="Retzel E.F."/>
            <person name="Riddle C."/>
            <person name="Sallet E."/>
            <person name="Samain S."/>
            <person name="Samson N."/>
            <person name="Sanders I."/>
            <person name="Saurat O."/>
            <person name="Scarpelli C."/>
            <person name="Schiex T."/>
            <person name="Segurens B."/>
            <person name="Severin A.J."/>
            <person name="Sherrier D.J."/>
            <person name="Shi R."/>
            <person name="Sims S."/>
            <person name="Singer S.R."/>
            <person name="Sinharoy S."/>
            <person name="Sterck L."/>
            <person name="Viollet A."/>
            <person name="Wang B.B."/>
            <person name="Wang K."/>
            <person name="Wang M."/>
            <person name="Wang X."/>
            <person name="Warfsmann J."/>
            <person name="Weissenbach J."/>
            <person name="White D.D."/>
            <person name="White J.D."/>
            <person name="Wiley G.B."/>
            <person name="Wincker P."/>
            <person name="Xing Y."/>
            <person name="Yang L."/>
            <person name="Yao Z."/>
            <person name="Ying F."/>
            <person name="Zhai J."/>
            <person name="Zhou L."/>
            <person name="Zuber A."/>
            <person name="Denarie J."/>
            <person name="Dixon R.A."/>
            <person name="May G.D."/>
            <person name="Schwartz D.C."/>
            <person name="Rogers J."/>
            <person name="Quetier F."/>
            <person name="Town C.D."/>
            <person name="Roe B.A."/>
        </authorList>
    </citation>
    <scope>NUCLEOTIDE SEQUENCE [LARGE SCALE GENOMIC DNA]</scope>
    <source>
        <strain evidence="1">A17</strain>
        <strain evidence="2 3">cv. Jemalong A17</strain>
    </source>
</reference>
<reference evidence="1 3" key="2">
    <citation type="journal article" date="2014" name="BMC Genomics">
        <title>An improved genome release (version Mt4.0) for the model legume Medicago truncatula.</title>
        <authorList>
            <person name="Tang H."/>
            <person name="Krishnakumar V."/>
            <person name="Bidwell S."/>
            <person name="Rosen B."/>
            <person name="Chan A."/>
            <person name="Zhou S."/>
            <person name="Gentzbittel L."/>
            <person name="Childs K.L."/>
            <person name="Yandell M."/>
            <person name="Gundlach H."/>
            <person name="Mayer K.F."/>
            <person name="Schwartz D.C."/>
            <person name="Town C.D."/>
        </authorList>
    </citation>
    <scope>GENOME REANNOTATION</scope>
    <source>
        <strain evidence="1">A17</strain>
        <strain evidence="2 3">cv. Jemalong A17</strain>
    </source>
</reference>
<dbReference type="EnsemblPlants" id="KEH40031">
    <property type="protein sequence ID" value="KEH40031"/>
    <property type="gene ID" value="MTR_1g019265"/>
</dbReference>
<organism evidence="1 3">
    <name type="scientific">Medicago truncatula</name>
    <name type="common">Barrel medic</name>
    <name type="synonym">Medicago tribuloides</name>
    <dbReference type="NCBI Taxonomy" id="3880"/>
    <lineage>
        <taxon>Eukaryota</taxon>
        <taxon>Viridiplantae</taxon>
        <taxon>Streptophyta</taxon>
        <taxon>Embryophyta</taxon>
        <taxon>Tracheophyta</taxon>
        <taxon>Spermatophyta</taxon>
        <taxon>Magnoliopsida</taxon>
        <taxon>eudicotyledons</taxon>
        <taxon>Gunneridae</taxon>
        <taxon>Pentapetalae</taxon>
        <taxon>rosids</taxon>
        <taxon>fabids</taxon>
        <taxon>Fabales</taxon>
        <taxon>Fabaceae</taxon>
        <taxon>Papilionoideae</taxon>
        <taxon>50 kb inversion clade</taxon>
        <taxon>NPAAA clade</taxon>
        <taxon>Hologalegina</taxon>
        <taxon>IRL clade</taxon>
        <taxon>Trifolieae</taxon>
        <taxon>Medicago</taxon>
    </lineage>
</organism>
<name>A0A072VEJ8_MEDTR</name>
<gene>
    <name evidence="1" type="ordered locus">MTR_1g019265</name>
</gene>
<keyword evidence="3" id="KW-1185">Reference proteome</keyword>
<protein>
    <submittedName>
        <fullName evidence="1 2">Uncharacterized protein</fullName>
    </submittedName>
</protein>
<evidence type="ECO:0000313" key="2">
    <source>
        <dbReference type="EnsemblPlants" id="KEH40031"/>
    </source>
</evidence>
<dbReference type="AlphaFoldDB" id="A0A072VEJ8"/>
<evidence type="ECO:0000313" key="1">
    <source>
        <dbReference type="EMBL" id="KEH40031.1"/>
    </source>
</evidence>